<dbReference type="EMBL" id="SLWL01000016">
    <property type="protein sequence ID" value="TCO10027.1"/>
    <property type="molecule type" value="Genomic_DNA"/>
</dbReference>
<dbReference type="Proteomes" id="UP000294881">
    <property type="component" value="Unassembled WGS sequence"/>
</dbReference>
<accession>A0A4R2GMH0</accession>
<proteinExistence type="predicted"/>
<evidence type="ECO:0000259" key="2">
    <source>
        <dbReference type="Pfam" id="PF04324"/>
    </source>
</evidence>
<feature type="domain" description="BFD-like [2Fe-2S]-binding" evidence="2">
    <location>
        <begin position="2"/>
        <end position="53"/>
    </location>
</feature>
<feature type="compositionally biased region" description="Basic and acidic residues" evidence="1">
    <location>
        <begin position="128"/>
        <end position="143"/>
    </location>
</feature>
<dbReference type="InterPro" id="IPR007419">
    <property type="entry name" value="BFD-like_2Fe2S-bd_dom"/>
</dbReference>
<gene>
    <name evidence="3" type="ORF">EV666_11661</name>
</gene>
<evidence type="ECO:0000313" key="3">
    <source>
        <dbReference type="EMBL" id="TCO10027.1"/>
    </source>
</evidence>
<dbReference type="AlphaFoldDB" id="A0A4R2GMH0"/>
<reference evidence="3 4" key="1">
    <citation type="submission" date="2019-03" db="EMBL/GenBank/DDBJ databases">
        <title>Genomic Encyclopedia of Type Strains, Phase IV (KMG-IV): sequencing the most valuable type-strain genomes for metagenomic binning, comparative biology and taxonomic classification.</title>
        <authorList>
            <person name="Goeker M."/>
        </authorList>
    </citation>
    <scope>NUCLEOTIDE SEQUENCE [LARGE SCALE GENOMIC DNA]</scope>
    <source>
        <strain evidence="3 4">DSM 22958</strain>
    </source>
</reference>
<keyword evidence="4" id="KW-1185">Reference proteome</keyword>
<sequence>MIVCSCNQLTDRQVLDSLTGDVATRPRSPGQVYLCLGCKPNCGRCVQQIRQMFSDITSGAGACQIGCAVCPAEAAHVAATPARAEAAMAPAPAADWRQGSAAPRRQLVVPNEQRFCAPRACGGACGDHDHGATQRPANDDDARTLMAAE</sequence>
<dbReference type="Pfam" id="PF04324">
    <property type="entry name" value="Fer2_BFD"/>
    <property type="match status" value="1"/>
</dbReference>
<dbReference type="Gene3D" id="1.10.10.1100">
    <property type="entry name" value="BFD-like [2Fe-2S]-binding domain"/>
    <property type="match status" value="1"/>
</dbReference>
<organism evidence="3 4">
    <name type="scientific">Camelimonas lactis</name>
    <dbReference type="NCBI Taxonomy" id="659006"/>
    <lineage>
        <taxon>Bacteria</taxon>
        <taxon>Pseudomonadati</taxon>
        <taxon>Pseudomonadota</taxon>
        <taxon>Alphaproteobacteria</taxon>
        <taxon>Hyphomicrobiales</taxon>
        <taxon>Chelatococcaceae</taxon>
        <taxon>Camelimonas</taxon>
    </lineage>
</organism>
<evidence type="ECO:0000313" key="4">
    <source>
        <dbReference type="Proteomes" id="UP000294881"/>
    </source>
</evidence>
<dbReference type="InterPro" id="IPR041854">
    <property type="entry name" value="BFD-like_2Fe2S-bd_dom_sf"/>
</dbReference>
<dbReference type="RefSeq" id="WP_132010114.1">
    <property type="nucleotide sequence ID" value="NZ_JBHUNN010000002.1"/>
</dbReference>
<name>A0A4R2GMH0_9HYPH</name>
<protein>
    <submittedName>
        <fullName evidence="3">Bacterioferritin-associated ferredoxin</fullName>
    </submittedName>
</protein>
<comment type="caution">
    <text evidence="3">The sequence shown here is derived from an EMBL/GenBank/DDBJ whole genome shotgun (WGS) entry which is preliminary data.</text>
</comment>
<dbReference type="OrthoDB" id="7428628at2"/>
<feature type="region of interest" description="Disordered" evidence="1">
    <location>
        <begin position="128"/>
        <end position="149"/>
    </location>
</feature>
<evidence type="ECO:0000256" key="1">
    <source>
        <dbReference type="SAM" id="MobiDB-lite"/>
    </source>
</evidence>